<evidence type="ECO:0000313" key="2">
    <source>
        <dbReference type="Proteomes" id="UP001328107"/>
    </source>
</evidence>
<dbReference type="Proteomes" id="UP001328107">
    <property type="component" value="Unassembled WGS sequence"/>
</dbReference>
<feature type="non-terminal residue" evidence="1">
    <location>
        <position position="1"/>
    </location>
</feature>
<accession>A0AAN5DEU8</accession>
<comment type="caution">
    <text evidence="1">The sequence shown here is derived from an EMBL/GenBank/DDBJ whole genome shotgun (WGS) entry which is preliminary data.</text>
</comment>
<reference evidence="2" key="1">
    <citation type="submission" date="2022-10" db="EMBL/GenBank/DDBJ databases">
        <title>Genome assembly of Pristionchus species.</title>
        <authorList>
            <person name="Yoshida K."/>
            <person name="Sommer R.J."/>
        </authorList>
    </citation>
    <scope>NUCLEOTIDE SEQUENCE [LARGE SCALE GENOMIC DNA]</scope>
    <source>
        <strain evidence="2">RS5460</strain>
    </source>
</reference>
<protein>
    <submittedName>
        <fullName evidence="1">Uncharacterized protein</fullName>
    </submittedName>
</protein>
<name>A0AAN5DEU8_9BILA</name>
<organism evidence="1 2">
    <name type="scientific">Pristionchus mayeri</name>
    <dbReference type="NCBI Taxonomy" id="1317129"/>
    <lineage>
        <taxon>Eukaryota</taxon>
        <taxon>Metazoa</taxon>
        <taxon>Ecdysozoa</taxon>
        <taxon>Nematoda</taxon>
        <taxon>Chromadorea</taxon>
        <taxon>Rhabditida</taxon>
        <taxon>Rhabditina</taxon>
        <taxon>Diplogasteromorpha</taxon>
        <taxon>Diplogasteroidea</taxon>
        <taxon>Neodiplogasteridae</taxon>
        <taxon>Pristionchus</taxon>
    </lineage>
</organism>
<dbReference type="EMBL" id="BTRK01000006">
    <property type="protein sequence ID" value="GMR60519.1"/>
    <property type="molecule type" value="Genomic_DNA"/>
</dbReference>
<keyword evidence="2" id="KW-1185">Reference proteome</keyword>
<dbReference type="AlphaFoldDB" id="A0AAN5DEU8"/>
<proteinExistence type="predicted"/>
<sequence>LGSDGGFDGAVFSISRMKASDALSICSGVGSGTAKEGFSMELRCVLSSLISLPRVAIVRTDPLIDLGWFRMDPLTDWVLSTE</sequence>
<feature type="non-terminal residue" evidence="1">
    <location>
        <position position="82"/>
    </location>
</feature>
<evidence type="ECO:0000313" key="1">
    <source>
        <dbReference type="EMBL" id="GMR60519.1"/>
    </source>
</evidence>
<gene>
    <name evidence="1" type="ORF">PMAYCL1PPCAC_30714</name>
</gene>